<feature type="compositionally biased region" description="Basic and acidic residues" evidence="1">
    <location>
        <begin position="25"/>
        <end position="37"/>
    </location>
</feature>
<dbReference type="OrthoDB" id="7068235at2"/>
<reference evidence="3 4" key="2">
    <citation type="journal article" date="2011" name="Stand. Genomic Sci.">
        <title>Complete genome sequence of Tolumonas auensis type strain (TA 4).</title>
        <authorList>
            <person name="Chertkov O."/>
            <person name="Copeland A."/>
            <person name="Lucas S."/>
            <person name="Lapidus A."/>
            <person name="Berry K.W."/>
            <person name="Detter J.C."/>
            <person name="Del Rio T.G."/>
            <person name="Hammon N."/>
            <person name="Dalin E."/>
            <person name="Tice H."/>
            <person name="Pitluck S."/>
            <person name="Richardson P."/>
            <person name="Bruce D."/>
            <person name="Goodwin L."/>
            <person name="Han C."/>
            <person name="Tapia R."/>
            <person name="Saunders E."/>
            <person name="Schmutz J."/>
            <person name="Brettin T."/>
            <person name="Larimer F."/>
            <person name="Land M."/>
            <person name="Hauser L."/>
            <person name="Spring S."/>
            <person name="Rohde M."/>
            <person name="Kyrpides N.C."/>
            <person name="Ivanova N."/>
            <person name="Goker M."/>
            <person name="Beller H.R."/>
            <person name="Klenk H.P."/>
            <person name="Woyke T."/>
        </authorList>
    </citation>
    <scope>NUCLEOTIDE SEQUENCE [LARGE SCALE GENOMIC DNA]</scope>
    <source>
        <strain evidence="4">DSM 9187 / TA4</strain>
    </source>
</reference>
<evidence type="ECO:0000313" key="3">
    <source>
        <dbReference type="EMBL" id="ACQ94132.1"/>
    </source>
</evidence>
<organism evidence="3 4">
    <name type="scientific">Tolumonas auensis (strain DSM 9187 / NBRC 110442 / TA 4)</name>
    <dbReference type="NCBI Taxonomy" id="595494"/>
    <lineage>
        <taxon>Bacteria</taxon>
        <taxon>Pseudomonadati</taxon>
        <taxon>Pseudomonadota</taxon>
        <taxon>Gammaproteobacteria</taxon>
        <taxon>Aeromonadales</taxon>
        <taxon>Aeromonadaceae</taxon>
        <taxon>Tolumonas</taxon>
    </lineage>
</organism>
<dbReference type="HOGENOM" id="CLU_1903467_0_0_6"/>
<sequence length="166" mass="18829">MKYRRIISLFMVAALLPLTQAQARPHFDGRGDDDDRREHHHRHRDHGRVYYPGPVRVYPGPVYAHAPARYNIMPPGYKTVIAAGVTYFVLNELWYRMHGGAYEQVQAPASSNVTIINNGATTTTIANTGSVMNVIDVNGSRYYTQNGRFYRRTPDGQYLEVAPPSY</sequence>
<dbReference type="KEGG" id="tau:Tola_2538"/>
<protein>
    <submittedName>
        <fullName evidence="3">Uncharacterized protein</fullName>
    </submittedName>
</protein>
<dbReference type="RefSeq" id="WP_015879581.1">
    <property type="nucleotide sequence ID" value="NC_012691.1"/>
</dbReference>
<gene>
    <name evidence="3" type="ordered locus">Tola_2538</name>
</gene>
<feature type="signal peptide" evidence="2">
    <location>
        <begin position="1"/>
        <end position="23"/>
    </location>
</feature>
<evidence type="ECO:0000256" key="2">
    <source>
        <dbReference type="SAM" id="SignalP"/>
    </source>
</evidence>
<evidence type="ECO:0000313" key="4">
    <source>
        <dbReference type="Proteomes" id="UP000009073"/>
    </source>
</evidence>
<evidence type="ECO:0000256" key="1">
    <source>
        <dbReference type="SAM" id="MobiDB-lite"/>
    </source>
</evidence>
<feature type="chain" id="PRO_5002940235" evidence="2">
    <location>
        <begin position="24"/>
        <end position="166"/>
    </location>
</feature>
<dbReference type="EMBL" id="CP001616">
    <property type="protein sequence ID" value="ACQ94132.1"/>
    <property type="molecule type" value="Genomic_DNA"/>
</dbReference>
<name>C4LAF7_TOLAT</name>
<proteinExistence type="predicted"/>
<dbReference type="eggNOG" id="ENOG5032T9A">
    <property type="taxonomic scope" value="Bacteria"/>
</dbReference>
<keyword evidence="2" id="KW-0732">Signal</keyword>
<dbReference type="Proteomes" id="UP000009073">
    <property type="component" value="Chromosome"/>
</dbReference>
<feature type="region of interest" description="Disordered" evidence="1">
    <location>
        <begin position="24"/>
        <end position="48"/>
    </location>
</feature>
<reference evidence="4" key="1">
    <citation type="submission" date="2009-05" db="EMBL/GenBank/DDBJ databases">
        <title>Complete sequence of Tolumonas auensis DSM 9187.</title>
        <authorList>
            <consortium name="US DOE Joint Genome Institute"/>
            <person name="Lucas S."/>
            <person name="Copeland A."/>
            <person name="Lapidus A."/>
            <person name="Glavina del Rio T."/>
            <person name="Tice H."/>
            <person name="Bruce D."/>
            <person name="Goodwin L."/>
            <person name="Pitluck S."/>
            <person name="Chertkov O."/>
            <person name="Brettin T."/>
            <person name="Detter J.C."/>
            <person name="Han C."/>
            <person name="Larimer F."/>
            <person name="Land M."/>
            <person name="Hauser L."/>
            <person name="Kyrpides N."/>
            <person name="Mikhailova N."/>
            <person name="Spring S."/>
            <person name="Beller H."/>
        </authorList>
    </citation>
    <scope>NUCLEOTIDE SEQUENCE [LARGE SCALE GENOMIC DNA]</scope>
    <source>
        <strain evidence="4">DSM 9187 / TA4</strain>
    </source>
</reference>
<dbReference type="AlphaFoldDB" id="C4LAF7"/>
<keyword evidence="4" id="KW-1185">Reference proteome</keyword>
<accession>C4LAF7</accession>